<keyword evidence="3" id="KW-1185">Reference proteome</keyword>
<comment type="caution">
    <text evidence="2">The sequence shown here is derived from an EMBL/GenBank/DDBJ whole genome shotgun (WGS) entry which is preliminary data.</text>
</comment>
<proteinExistence type="predicted"/>
<dbReference type="AlphaFoldDB" id="A0A427YVS5"/>
<reference evidence="2 3" key="1">
    <citation type="submission" date="2018-11" db="EMBL/GenBank/DDBJ databases">
        <title>Genome sequence of Saitozyma podzolica DSM 27192.</title>
        <authorList>
            <person name="Aliyu H."/>
            <person name="Gorte O."/>
            <person name="Ochsenreither K."/>
        </authorList>
    </citation>
    <scope>NUCLEOTIDE SEQUENCE [LARGE SCALE GENOMIC DNA]</scope>
    <source>
        <strain evidence="2 3">DSM 27192</strain>
    </source>
</reference>
<name>A0A427YVS5_9TREE</name>
<dbReference type="EMBL" id="RSCD01000001">
    <property type="protein sequence ID" value="RSH95105.1"/>
    <property type="molecule type" value="Genomic_DNA"/>
</dbReference>
<accession>A0A427YVS5</accession>
<evidence type="ECO:0000256" key="1">
    <source>
        <dbReference type="SAM" id="MobiDB-lite"/>
    </source>
</evidence>
<feature type="compositionally biased region" description="Acidic residues" evidence="1">
    <location>
        <begin position="38"/>
        <end position="52"/>
    </location>
</feature>
<dbReference type="Proteomes" id="UP000279259">
    <property type="component" value="Unassembled WGS sequence"/>
</dbReference>
<evidence type="ECO:0000313" key="3">
    <source>
        <dbReference type="Proteomes" id="UP000279259"/>
    </source>
</evidence>
<sequence length="68" mass="7433">MPHQGVGKALCDAMADFDGRRQSNRDSSAAATGTWEADKDDMEMPEATEMTEDGQQPEQNRARVTFAA</sequence>
<evidence type="ECO:0000313" key="2">
    <source>
        <dbReference type="EMBL" id="RSH95105.1"/>
    </source>
</evidence>
<feature type="region of interest" description="Disordered" evidence="1">
    <location>
        <begin position="18"/>
        <end position="68"/>
    </location>
</feature>
<protein>
    <submittedName>
        <fullName evidence="2">Uncharacterized protein</fullName>
    </submittedName>
</protein>
<gene>
    <name evidence="2" type="ORF">EHS25_000191</name>
</gene>
<organism evidence="2 3">
    <name type="scientific">Saitozyma podzolica</name>
    <dbReference type="NCBI Taxonomy" id="1890683"/>
    <lineage>
        <taxon>Eukaryota</taxon>
        <taxon>Fungi</taxon>
        <taxon>Dikarya</taxon>
        <taxon>Basidiomycota</taxon>
        <taxon>Agaricomycotina</taxon>
        <taxon>Tremellomycetes</taxon>
        <taxon>Tremellales</taxon>
        <taxon>Trimorphomycetaceae</taxon>
        <taxon>Saitozyma</taxon>
    </lineage>
</organism>